<dbReference type="PANTHER" id="PTHR12599:SF0">
    <property type="entry name" value="PTERIN-4-ALPHA-CARBINOLAMINE DEHYDRATASE"/>
    <property type="match status" value="1"/>
</dbReference>
<keyword evidence="8" id="KW-1185">Reference proteome</keyword>
<accession>A0AAU6WD67</accession>
<dbReference type="Gene3D" id="3.30.1360.20">
    <property type="entry name" value="Transcriptional coactivator/pterin dehydratase"/>
    <property type="match status" value="1"/>
</dbReference>
<dbReference type="CDD" id="cd00488">
    <property type="entry name" value="PCD_DCoH"/>
    <property type="match status" value="1"/>
</dbReference>
<dbReference type="PANTHER" id="PTHR12599">
    <property type="entry name" value="PTERIN-4-ALPHA-CARBINOLAMINE DEHYDRATASE"/>
    <property type="match status" value="1"/>
</dbReference>
<dbReference type="Pfam" id="PF18029">
    <property type="entry name" value="Glyoxalase_6"/>
    <property type="match status" value="1"/>
</dbReference>
<keyword evidence="5 7" id="KW-0456">Lyase</keyword>
<dbReference type="Gene3D" id="3.10.180.10">
    <property type="entry name" value="2,3-Dihydroxybiphenyl 1,2-Dioxygenase, domain 1"/>
    <property type="match status" value="1"/>
</dbReference>
<dbReference type="RefSeq" id="WP_345471317.1">
    <property type="nucleotide sequence ID" value="NZ_CP125942.1"/>
</dbReference>
<organism evidence="7 8">
    <name type="scientific">Glutamicibacter ectropisis</name>
    <dbReference type="NCBI Taxonomy" id="3046593"/>
    <lineage>
        <taxon>Bacteria</taxon>
        <taxon>Bacillati</taxon>
        <taxon>Actinomycetota</taxon>
        <taxon>Actinomycetes</taxon>
        <taxon>Micrococcales</taxon>
        <taxon>Micrococcaceae</taxon>
        <taxon>Glutamicibacter</taxon>
    </lineage>
</organism>
<proteinExistence type="inferred from homology"/>
<sequence>MSTQDVLDKQQISAYLKDLPHWREVPGAISAVYQSTTAAQSIELLSEIAGAAELDQHHPDVDWRYNKIFVTTTSHDAGGRVTTRDIALAAKISERAEALGISAQPELIGVVEIAIDTADRKAIGAQWAAGLGYKEASDGSLVDPNHRLPSIWFQETSTPNPNRLHVDFWVPHSASGAVLDALKGAGAELDGESAPSFTVATDSQGNRFCVCTEQDR</sequence>
<name>A0AAU6WD67_9MICC</name>
<dbReference type="EC" id="4.2.1.96" evidence="3"/>
<dbReference type="EMBL" id="CP125942">
    <property type="protein sequence ID" value="XAO45636.1"/>
    <property type="molecule type" value="Genomic_DNA"/>
</dbReference>
<reference evidence="7 8" key="1">
    <citation type="submission" date="2023-05" db="EMBL/GenBank/DDBJ databases">
        <title>Glutamicibacter sp. B1, complete genome.</title>
        <authorList>
            <person name="Long Y.H."/>
            <person name="Fang T."/>
            <person name="Li X.Y."/>
        </authorList>
    </citation>
    <scope>NUCLEOTIDE SEQUENCE [LARGE SCALE GENOMIC DNA]</scope>
    <source>
        <strain evidence="7 8">B1</strain>
    </source>
</reference>
<dbReference type="Proteomes" id="UP001486888">
    <property type="component" value="Chromosome"/>
</dbReference>
<dbReference type="GO" id="GO:0008124">
    <property type="term" value="F:4-alpha-hydroxytetrahydrobiopterin dehydratase activity"/>
    <property type="evidence" value="ECO:0007669"/>
    <property type="project" value="UniProtKB-EC"/>
</dbReference>
<dbReference type="InterPro" id="IPR041581">
    <property type="entry name" value="Glyoxalase_6"/>
</dbReference>
<comment type="similarity">
    <text evidence="2">Belongs to the pterin-4-alpha-carbinolamine dehydratase family.</text>
</comment>
<evidence type="ECO:0000256" key="1">
    <source>
        <dbReference type="ARBA" id="ARBA00001554"/>
    </source>
</evidence>
<dbReference type="Pfam" id="PF01329">
    <property type="entry name" value="Pterin_4a"/>
    <property type="match status" value="1"/>
</dbReference>
<evidence type="ECO:0000256" key="2">
    <source>
        <dbReference type="ARBA" id="ARBA00006472"/>
    </source>
</evidence>
<evidence type="ECO:0000259" key="6">
    <source>
        <dbReference type="Pfam" id="PF18029"/>
    </source>
</evidence>
<protein>
    <recommendedName>
        <fullName evidence="4">Putative pterin-4-alpha-carbinolamine dehydratase</fullName>
        <ecNumber evidence="3">4.2.1.96</ecNumber>
    </recommendedName>
</protein>
<dbReference type="InterPro" id="IPR001533">
    <property type="entry name" value="Pterin_deHydtase"/>
</dbReference>
<dbReference type="SUPFAM" id="SSF55248">
    <property type="entry name" value="PCD-like"/>
    <property type="match status" value="1"/>
</dbReference>
<dbReference type="AlphaFoldDB" id="A0AAU6WD67"/>
<evidence type="ECO:0000256" key="5">
    <source>
        <dbReference type="ARBA" id="ARBA00023239"/>
    </source>
</evidence>
<dbReference type="SUPFAM" id="SSF54593">
    <property type="entry name" value="Glyoxalase/Bleomycin resistance protein/Dihydroxybiphenyl dioxygenase"/>
    <property type="match status" value="1"/>
</dbReference>
<dbReference type="KEGG" id="gey:QMQ05_15005"/>
<comment type="catalytic activity">
    <reaction evidence="1">
        <text>(4aS,6R)-4a-hydroxy-L-erythro-5,6,7,8-tetrahydrobiopterin = (6R)-L-erythro-6,7-dihydrobiopterin + H2O</text>
        <dbReference type="Rhea" id="RHEA:11920"/>
        <dbReference type="ChEBI" id="CHEBI:15377"/>
        <dbReference type="ChEBI" id="CHEBI:15642"/>
        <dbReference type="ChEBI" id="CHEBI:43120"/>
        <dbReference type="EC" id="4.2.1.96"/>
    </reaction>
</comment>
<feature type="domain" description="Glyoxalase-like" evidence="6">
    <location>
        <begin position="113"/>
        <end position="211"/>
    </location>
</feature>
<evidence type="ECO:0000256" key="4">
    <source>
        <dbReference type="ARBA" id="ARBA00021735"/>
    </source>
</evidence>
<evidence type="ECO:0000256" key="3">
    <source>
        <dbReference type="ARBA" id="ARBA00013252"/>
    </source>
</evidence>
<gene>
    <name evidence="7" type="ORF">QMQ05_15005</name>
</gene>
<evidence type="ECO:0000313" key="7">
    <source>
        <dbReference type="EMBL" id="XAO45636.1"/>
    </source>
</evidence>
<dbReference type="InterPro" id="IPR029068">
    <property type="entry name" value="Glyas_Bleomycin-R_OHBP_Dase"/>
</dbReference>
<dbReference type="InterPro" id="IPR036428">
    <property type="entry name" value="PCD_sf"/>
</dbReference>
<dbReference type="GO" id="GO:0006729">
    <property type="term" value="P:tetrahydrobiopterin biosynthetic process"/>
    <property type="evidence" value="ECO:0007669"/>
    <property type="project" value="InterPro"/>
</dbReference>
<evidence type="ECO:0000313" key="8">
    <source>
        <dbReference type="Proteomes" id="UP001486888"/>
    </source>
</evidence>